<protein>
    <submittedName>
        <fullName evidence="2">Uncharacterized protein</fullName>
    </submittedName>
</protein>
<evidence type="ECO:0000256" key="1">
    <source>
        <dbReference type="SAM" id="Phobius"/>
    </source>
</evidence>
<keyword evidence="3" id="KW-1185">Reference proteome</keyword>
<reference evidence="2 3" key="1">
    <citation type="submission" date="2023-09" db="EMBL/GenBank/DDBJ databases">
        <title>Novel taxa isolated from Blanes Bay.</title>
        <authorList>
            <person name="Rey-Velasco X."/>
            <person name="Lucena T."/>
        </authorList>
    </citation>
    <scope>NUCLEOTIDE SEQUENCE [LARGE SCALE GENOMIC DNA]</scope>
    <source>
        <strain evidence="2 3">S334</strain>
    </source>
</reference>
<feature type="transmembrane region" description="Helical" evidence="1">
    <location>
        <begin position="12"/>
        <end position="34"/>
    </location>
</feature>
<gene>
    <name evidence="2" type="ORF">RQM65_01695</name>
</gene>
<name>A0ABU3L0Y6_9FLAO</name>
<accession>A0ABU3L0Y6</accession>
<proteinExistence type="predicted"/>
<comment type="caution">
    <text evidence="2">The sequence shown here is derived from an EMBL/GenBank/DDBJ whole genome shotgun (WGS) entry which is preliminary data.</text>
</comment>
<keyword evidence="1" id="KW-0812">Transmembrane</keyword>
<keyword evidence="1" id="KW-0472">Membrane</keyword>
<sequence length="201" mass="23264">MAKKLNQLEANAICGNDISSSCLYISALAIGYAGQYVPTLLIVFFMLKRTFILIYFLQFVGYVFPDKKTFLFKLNLPIDEMIEKINQQEFVFFANHENVEMLNRIMPCMQKNEATKKLKIVSIVDKEKHVSAILKEDILVLDRIYPDIKIELIEEVGHFTSDKIQELSKRWNIPTNFMFIGSPGDKFPYAIEELGEVRLII</sequence>
<dbReference type="Proteomes" id="UP001250656">
    <property type="component" value="Unassembled WGS sequence"/>
</dbReference>
<dbReference type="EMBL" id="JAVTTP010000001">
    <property type="protein sequence ID" value="MDT7827376.1"/>
    <property type="molecule type" value="Genomic_DNA"/>
</dbReference>
<organism evidence="2 3">
    <name type="scientific">Pricia mediterranea</name>
    <dbReference type="NCBI Taxonomy" id="3076079"/>
    <lineage>
        <taxon>Bacteria</taxon>
        <taxon>Pseudomonadati</taxon>
        <taxon>Bacteroidota</taxon>
        <taxon>Flavobacteriia</taxon>
        <taxon>Flavobacteriales</taxon>
        <taxon>Flavobacteriaceae</taxon>
        <taxon>Pricia</taxon>
    </lineage>
</organism>
<keyword evidence="1" id="KW-1133">Transmembrane helix</keyword>
<evidence type="ECO:0000313" key="3">
    <source>
        <dbReference type="Proteomes" id="UP001250656"/>
    </source>
</evidence>
<evidence type="ECO:0000313" key="2">
    <source>
        <dbReference type="EMBL" id="MDT7827376.1"/>
    </source>
</evidence>
<dbReference type="RefSeq" id="WP_314012260.1">
    <property type="nucleotide sequence ID" value="NZ_JAVTTP010000001.1"/>
</dbReference>